<keyword evidence="4" id="KW-1185">Reference proteome</keyword>
<dbReference type="PANTHER" id="PTHR35841:SF1">
    <property type="entry name" value="PHOSPHONATES-BINDING PERIPLASMIC PROTEIN"/>
    <property type="match status" value="1"/>
</dbReference>
<name>A0A8D5FLW1_9BACT</name>
<evidence type="ECO:0000256" key="2">
    <source>
        <dbReference type="ARBA" id="ARBA00022729"/>
    </source>
</evidence>
<dbReference type="GO" id="GO:0043190">
    <property type="term" value="C:ATP-binding cassette (ABC) transporter complex"/>
    <property type="evidence" value="ECO:0007669"/>
    <property type="project" value="InterPro"/>
</dbReference>
<dbReference type="AlphaFoldDB" id="A0A8D5FLW1"/>
<evidence type="ECO:0000313" key="3">
    <source>
        <dbReference type="EMBL" id="BCL61418.1"/>
    </source>
</evidence>
<evidence type="ECO:0000313" key="4">
    <source>
        <dbReference type="Proteomes" id="UP000826725"/>
    </source>
</evidence>
<sequence>MQKSITYLFAVWLSICSLYPLKAFSKGLNEEHTDHFFFAVSAMTSPAQTLVHFAEFREYLEEKLETHVHLKQRRTYEEINALLNDASVQMAFTCTGGYLAGRQAFGLEVLAVPVVRGKTAYRSYIITHSKNPAESLEELQGQVFAFTDPLSLSGRIYPVATLNSQGYITKTFFKKTFYTESHDKSIEAVATGLADGAAVDSLIFDSLHALPGSFARQVRVIHQSKEFGMPPVVVTPGLDKEKKRTLLKVLLGMANDPRGQIVLQHLEMDGFAIPSPELYRSAIVLQKALRE</sequence>
<keyword evidence="2" id="KW-0732">Signal</keyword>
<comment type="similarity">
    <text evidence="1">Belongs to the phosphate/phosphite/phosphonate binding protein family.</text>
</comment>
<dbReference type="KEGG" id="dbk:DGMP_21110"/>
<dbReference type="GO" id="GO:0055085">
    <property type="term" value="P:transmembrane transport"/>
    <property type="evidence" value="ECO:0007669"/>
    <property type="project" value="InterPro"/>
</dbReference>
<dbReference type="PANTHER" id="PTHR35841">
    <property type="entry name" value="PHOSPHONATES-BINDING PERIPLASMIC PROTEIN"/>
    <property type="match status" value="1"/>
</dbReference>
<dbReference type="Proteomes" id="UP000826725">
    <property type="component" value="Chromosome"/>
</dbReference>
<dbReference type="CDD" id="cd13571">
    <property type="entry name" value="PBP2_PnhD_1"/>
    <property type="match status" value="1"/>
</dbReference>
<dbReference type="InterPro" id="IPR005770">
    <property type="entry name" value="PhnD"/>
</dbReference>
<gene>
    <name evidence="3" type="ORF">DGMP_21110</name>
</gene>
<dbReference type="NCBIfam" id="TIGR01098">
    <property type="entry name" value="3A0109s03R"/>
    <property type="match status" value="1"/>
</dbReference>
<dbReference type="Pfam" id="PF12974">
    <property type="entry name" value="Phosphonate-bd"/>
    <property type="match status" value="1"/>
</dbReference>
<protein>
    <submittedName>
        <fullName evidence="3">Phosphonate ABC transporter substrate-binding protein</fullName>
    </submittedName>
</protein>
<proteinExistence type="inferred from homology"/>
<evidence type="ECO:0000256" key="1">
    <source>
        <dbReference type="ARBA" id="ARBA00007162"/>
    </source>
</evidence>
<dbReference type="RefSeq" id="WP_228853874.1">
    <property type="nucleotide sequence ID" value="NZ_AP024086.1"/>
</dbReference>
<organism evidence="3 4">
    <name type="scientific">Desulfomarina profundi</name>
    <dbReference type="NCBI Taxonomy" id="2772557"/>
    <lineage>
        <taxon>Bacteria</taxon>
        <taxon>Pseudomonadati</taxon>
        <taxon>Thermodesulfobacteriota</taxon>
        <taxon>Desulfobulbia</taxon>
        <taxon>Desulfobulbales</taxon>
        <taxon>Desulfobulbaceae</taxon>
        <taxon>Desulfomarina</taxon>
    </lineage>
</organism>
<accession>A0A8D5FLW1</accession>
<dbReference type="EMBL" id="AP024086">
    <property type="protein sequence ID" value="BCL61418.1"/>
    <property type="molecule type" value="Genomic_DNA"/>
</dbReference>
<reference evidence="3" key="1">
    <citation type="submission" date="2020-09" db="EMBL/GenBank/DDBJ databases">
        <title>Desulfogranum mesoprofundum gen. nov., sp. nov., a novel mesophilic, sulfate-reducing chemolithoautotroph isolated from a deep-sea hydrothermal vent chimney in the Suiyo Seamount.</title>
        <authorList>
            <person name="Hashimoto Y."/>
            <person name="Nakagawa S."/>
        </authorList>
    </citation>
    <scope>NUCLEOTIDE SEQUENCE</scope>
    <source>
        <strain evidence="3">KT2</strain>
    </source>
</reference>